<proteinExistence type="predicted"/>
<name>A0ABT0PXU7_9RHOB</name>
<dbReference type="SUPFAM" id="SSF51695">
    <property type="entry name" value="PLC-like phosphodiesterases"/>
    <property type="match status" value="1"/>
</dbReference>
<dbReference type="Gene3D" id="3.20.20.190">
    <property type="entry name" value="Phosphatidylinositol (PI) phosphodiesterase"/>
    <property type="match status" value="1"/>
</dbReference>
<keyword evidence="3" id="KW-1185">Reference proteome</keyword>
<dbReference type="InterPro" id="IPR017946">
    <property type="entry name" value="PLC-like_Pdiesterase_TIM-brl"/>
</dbReference>
<dbReference type="PROSITE" id="PS51704">
    <property type="entry name" value="GP_PDE"/>
    <property type="match status" value="1"/>
</dbReference>
<protein>
    <submittedName>
        <fullName evidence="2">Phosphodiesterase</fullName>
    </submittedName>
</protein>
<dbReference type="PANTHER" id="PTHR46211:SF1">
    <property type="entry name" value="GLYCEROPHOSPHODIESTER PHOSPHODIESTERASE, CYTOPLASMIC"/>
    <property type="match status" value="1"/>
</dbReference>
<dbReference type="Proteomes" id="UP001203880">
    <property type="component" value="Unassembled WGS sequence"/>
</dbReference>
<dbReference type="InterPro" id="IPR030395">
    <property type="entry name" value="GP_PDE_dom"/>
</dbReference>
<dbReference type="Pfam" id="PF03009">
    <property type="entry name" value="GDPD"/>
    <property type="match status" value="1"/>
</dbReference>
<accession>A0ABT0PXU7</accession>
<dbReference type="RefSeq" id="WP_249706475.1">
    <property type="nucleotide sequence ID" value="NZ_JAMFMB010000002.1"/>
</dbReference>
<gene>
    <name evidence="2" type="ORF">M3P21_02325</name>
</gene>
<feature type="domain" description="GP-PDE" evidence="1">
    <location>
        <begin position="14"/>
        <end position="256"/>
    </location>
</feature>
<dbReference type="PANTHER" id="PTHR46211">
    <property type="entry name" value="GLYCEROPHOSPHORYL DIESTER PHOSPHODIESTERASE"/>
    <property type="match status" value="1"/>
</dbReference>
<evidence type="ECO:0000313" key="2">
    <source>
        <dbReference type="EMBL" id="MCL6282352.1"/>
    </source>
</evidence>
<reference evidence="2" key="1">
    <citation type="submission" date="2022-05" db="EMBL/GenBank/DDBJ databases">
        <authorList>
            <person name="Park J.-S."/>
        </authorList>
    </citation>
    <scope>NUCLEOTIDE SEQUENCE</scope>
    <source>
        <strain evidence="2">2012CJ41-6</strain>
    </source>
</reference>
<dbReference type="EMBL" id="JAMFMB010000002">
    <property type="protein sequence ID" value="MCL6282352.1"/>
    <property type="molecule type" value="Genomic_DNA"/>
</dbReference>
<evidence type="ECO:0000259" key="1">
    <source>
        <dbReference type="PROSITE" id="PS51704"/>
    </source>
</evidence>
<sequence>MRPDLPAAFLGAPITHRALHDTSQGRPENSRAAIRAAITAGYGIEIDLQLTRDDQAMVFHDYELARLAGQPGVIRSLAAAEASATPLLHGDGEGIPGLPEVLELVAGQVPLLIELKDQDGGMGPDIGPLERATAQALADYSGPVAVMSFNPHSVAEMARLAPGIPRGLVTCSYRPEIEKLSAATCDHLRGIPDFDTVQASFISHEAGDLDRPRVTELKAQGVPILCWTIRSPAQEAKARAVADNVTFEGYLATHPG</sequence>
<evidence type="ECO:0000313" key="3">
    <source>
        <dbReference type="Proteomes" id="UP001203880"/>
    </source>
</evidence>
<comment type="caution">
    <text evidence="2">The sequence shown here is derived from an EMBL/GenBank/DDBJ whole genome shotgun (WGS) entry which is preliminary data.</text>
</comment>
<organism evidence="2 3">
    <name type="scientific">Ruegeria spongiae</name>
    <dbReference type="NCBI Taxonomy" id="2942209"/>
    <lineage>
        <taxon>Bacteria</taxon>
        <taxon>Pseudomonadati</taxon>
        <taxon>Pseudomonadota</taxon>
        <taxon>Alphaproteobacteria</taxon>
        <taxon>Rhodobacterales</taxon>
        <taxon>Roseobacteraceae</taxon>
        <taxon>Ruegeria</taxon>
    </lineage>
</organism>